<accession>A0A371PBZ0</accession>
<dbReference type="Proteomes" id="UP000265581">
    <property type="component" value="Unassembled WGS sequence"/>
</dbReference>
<dbReference type="InterPro" id="IPR006311">
    <property type="entry name" value="TAT_signal"/>
</dbReference>
<evidence type="ECO:0000313" key="2">
    <source>
        <dbReference type="Proteomes" id="UP000265581"/>
    </source>
</evidence>
<gene>
    <name evidence="1" type="ORF">DX116_07955</name>
</gene>
<dbReference type="EMBL" id="QUBR01000001">
    <property type="protein sequence ID" value="REK73469.1"/>
    <property type="molecule type" value="Genomic_DNA"/>
</dbReference>
<keyword evidence="2" id="KW-1185">Reference proteome</keyword>
<reference evidence="1 2" key="1">
    <citation type="submission" date="2018-08" db="EMBL/GenBank/DDBJ databases">
        <title>Aeromicrobium sp. M2KJ-4, whole genome shotgun sequence.</title>
        <authorList>
            <person name="Tuo L."/>
        </authorList>
    </citation>
    <scope>NUCLEOTIDE SEQUENCE [LARGE SCALE GENOMIC DNA]</scope>
    <source>
        <strain evidence="1 2">M2KJ-4</strain>
    </source>
</reference>
<dbReference type="AlphaFoldDB" id="A0A371PBZ0"/>
<dbReference type="RefSeq" id="WP_119703581.1">
    <property type="nucleotide sequence ID" value="NZ_JBHSOI010000001.1"/>
</dbReference>
<dbReference type="Pfam" id="PF07394">
    <property type="entry name" value="DUF1501"/>
    <property type="match status" value="1"/>
</dbReference>
<dbReference type="PANTHER" id="PTHR43737">
    <property type="entry name" value="BLL7424 PROTEIN"/>
    <property type="match status" value="1"/>
</dbReference>
<dbReference type="InterPro" id="IPR010869">
    <property type="entry name" value="DUF1501"/>
</dbReference>
<protein>
    <submittedName>
        <fullName evidence="1">DUF1501 domain-containing protein</fullName>
    </submittedName>
</protein>
<comment type="caution">
    <text evidence="1">The sequence shown here is derived from an EMBL/GenBank/DDBJ whole genome shotgun (WGS) entry which is preliminary data.</text>
</comment>
<sequence>MSAPPASTPADDCGCDDYGVSRRSILKAAGLAAMAGVTTSMFGDVLTSTVYGATEGNILVVVSLRGGADGLSMIVPHAESAYYAARPTTAIARDRLLRADSTFGLHPAFAPLEDMWAAGQVAGLHAVGLPVPNRSHFEAMELLEDADPGSSARIGWINRMIAGLASSPDVFDGIQIGSTVTPTSLVGPAPSLATGGFDDLLMPFNQDPKLGPKVSATLRSQYTAHDGPLGAAGINALALAARAGDVAGAVPAGPPSGVTYPKYSALGEALGTTAGLIRAKVGVKAVAVDAGGWDHHVDLGWRVESTIKDLASCLAAFFTDLGPEAGRVTVVTLSEFGRRLTENGSRGVDHGYGNAVLALGAGVVGGKYYSRWPTLGTGTQVDGDLAVTTDYRSVLMEILRARFPSLDLSTVFPGVTAKPLGFMR</sequence>
<proteinExistence type="predicted"/>
<dbReference type="PANTHER" id="PTHR43737:SF1">
    <property type="entry name" value="DUF1501 DOMAIN-CONTAINING PROTEIN"/>
    <property type="match status" value="1"/>
</dbReference>
<name>A0A371PBZ0_9ACTN</name>
<evidence type="ECO:0000313" key="1">
    <source>
        <dbReference type="EMBL" id="REK73469.1"/>
    </source>
</evidence>
<dbReference type="PROSITE" id="PS51318">
    <property type="entry name" value="TAT"/>
    <property type="match status" value="1"/>
</dbReference>
<organism evidence="1 2">
    <name type="scientific">Aeromicrobium endophyticum</name>
    <dbReference type="NCBI Taxonomy" id="2292704"/>
    <lineage>
        <taxon>Bacteria</taxon>
        <taxon>Bacillati</taxon>
        <taxon>Actinomycetota</taxon>
        <taxon>Actinomycetes</taxon>
        <taxon>Propionibacteriales</taxon>
        <taxon>Nocardioidaceae</taxon>
        <taxon>Aeromicrobium</taxon>
    </lineage>
</organism>
<dbReference type="OrthoDB" id="9779968at2"/>